<reference evidence="1" key="1">
    <citation type="journal article" date="2020" name="Microb. Genom.">
        <title>Genetic diversity of clinical and environmental Mucorales isolates obtained from an investigation of mucormycosis cases among solid organ transplant recipients.</title>
        <authorList>
            <person name="Nguyen M.H."/>
            <person name="Kaul D."/>
            <person name="Muto C."/>
            <person name="Cheng S.J."/>
            <person name="Richter R.A."/>
            <person name="Bruno V.M."/>
            <person name="Liu G."/>
            <person name="Beyhan S."/>
            <person name="Sundermann A.J."/>
            <person name="Mounaud S."/>
            <person name="Pasculle A.W."/>
            <person name="Nierman W.C."/>
            <person name="Driscoll E."/>
            <person name="Cumbie R."/>
            <person name="Clancy C.J."/>
            <person name="Dupont C.L."/>
        </authorList>
    </citation>
    <scope>NUCLEOTIDE SEQUENCE</scope>
    <source>
        <strain evidence="1">GL11</strain>
    </source>
</reference>
<protein>
    <submittedName>
        <fullName evidence="1">Uncharacterized protein</fullName>
    </submittedName>
</protein>
<dbReference type="Proteomes" id="UP000716291">
    <property type="component" value="Unassembled WGS sequence"/>
</dbReference>
<dbReference type="AlphaFoldDB" id="A0A9P6WYR8"/>
<comment type="caution">
    <text evidence="1">The sequence shown here is derived from an EMBL/GenBank/DDBJ whole genome shotgun (WGS) entry which is preliminary data.</text>
</comment>
<dbReference type="EMBL" id="JAANQT010003214">
    <property type="protein sequence ID" value="KAG1301291.1"/>
    <property type="molecule type" value="Genomic_DNA"/>
</dbReference>
<proteinExistence type="predicted"/>
<evidence type="ECO:0000313" key="2">
    <source>
        <dbReference type="Proteomes" id="UP000716291"/>
    </source>
</evidence>
<dbReference type="OrthoDB" id="2217490at2759"/>
<accession>A0A9P6WYR8</accession>
<keyword evidence="2" id="KW-1185">Reference proteome</keyword>
<organism evidence="1 2">
    <name type="scientific">Rhizopus oryzae</name>
    <name type="common">Mucormycosis agent</name>
    <name type="synonym">Rhizopus arrhizus var. delemar</name>
    <dbReference type="NCBI Taxonomy" id="64495"/>
    <lineage>
        <taxon>Eukaryota</taxon>
        <taxon>Fungi</taxon>
        <taxon>Fungi incertae sedis</taxon>
        <taxon>Mucoromycota</taxon>
        <taxon>Mucoromycotina</taxon>
        <taxon>Mucoromycetes</taxon>
        <taxon>Mucorales</taxon>
        <taxon>Mucorineae</taxon>
        <taxon>Rhizopodaceae</taxon>
        <taxon>Rhizopus</taxon>
    </lineage>
</organism>
<evidence type="ECO:0000313" key="1">
    <source>
        <dbReference type="EMBL" id="KAG1301291.1"/>
    </source>
</evidence>
<sequence length="127" mass="14541">MSSKIGSGRVDCNAVSKLIIENATTPKKQANKILTSFVSDLNKIKSNKHTRFNLANYCSDVMNYYKVADNKKAFYSSYNEELDLFQDMKRQHYLPQKSANLVTERALLDNIANLETDVRSRERGQID</sequence>
<name>A0A9P6WYR8_RHIOR</name>
<gene>
    <name evidence="1" type="ORF">G6F64_011936</name>
</gene>